<gene>
    <name evidence="5" type="ORF">SPLIT_LOCUS925</name>
</gene>
<evidence type="ECO:0000256" key="1">
    <source>
        <dbReference type="ARBA" id="ARBA00022723"/>
    </source>
</evidence>
<evidence type="ECO:0000313" key="5">
    <source>
        <dbReference type="EMBL" id="CAH1635563.1"/>
    </source>
</evidence>
<dbReference type="GO" id="GO:0008270">
    <property type="term" value="F:zinc ion binding"/>
    <property type="evidence" value="ECO:0007669"/>
    <property type="project" value="UniProtKB-KW"/>
</dbReference>
<dbReference type="Pfam" id="PF04500">
    <property type="entry name" value="FLYWCH"/>
    <property type="match status" value="1"/>
</dbReference>
<accession>A0A9P0HWM9</accession>
<dbReference type="Proteomes" id="UP001153321">
    <property type="component" value="Chromosome 11"/>
</dbReference>
<dbReference type="AlphaFoldDB" id="A0A9P0HWM9"/>
<evidence type="ECO:0000256" key="3">
    <source>
        <dbReference type="ARBA" id="ARBA00022833"/>
    </source>
</evidence>
<keyword evidence="6" id="KW-1185">Reference proteome</keyword>
<feature type="domain" description="FLYWCH-type" evidence="4">
    <location>
        <begin position="109"/>
        <end position="168"/>
    </location>
</feature>
<proteinExistence type="predicted"/>
<keyword evidence="3" id="KW-0862">Zinc</keyword>
<protein>
    <recommendedName>
        <fullName evidence="4">FLYWCH-type domain-containing protein</fullName>
    </recommendedName>
</protein>
<evidence type="ECO:0000313" key="6">
    <source>
        <dbReference type="Proteomes" id="UP001153321"/>
    </source>
</evidence>
<dbReference type="EMBL" id="LR824542">
    <property type="protein sequence ID" value="CAH1635563.1"/>
    <property type="molecule type" value="Genomic_DNA"/>
</dbReference>
<dbReference type="InterPro" id="IPR007588">
    <property type="entry name" value="Znf_FLYWCH"/>
</dbReference>
<keyword evidence="1" id="KW-0479">Metal-binding</keyword>
<sequence>MIIQVAILTSEFGKSQKKQKIITLHQNIDGDEVNSMSPQDSVKIYVNETSDDEDDDDKPVQNNQRQLIVNTRLRAMTEEYSTIYFQKSHILTKLGRTPLLRKTGDEPIFTVSRRGAKCLWLQGYMFRRHLDSGIKTRWYCATDYKSGCKAVLFTVNDTLVKVHNIHNHNPKLVSN</sequence>
<name>A0A9P0HWM9_SPOLI</name>
<organism evidence="5 6">
    <name type="scientific">Spodoptera littoralis</name>
    <name type="common">Egyptian cotton leafworm</name>
    <dbReference type="NCBI Taxonomy" id="7109"/>
    <lineage>
        <taxon>Eukaryota</taxon>
        <taxon>Metazoa</taxon>
        <taxon>Ecdysozoa</taxon>
        <taxon>Arthropoda</taxon>
        <taxon>Hexapoda</taxon>
        <taxon>Insecta</taxon>
        <taxon>Pterygota</taxon>
        <taxon>Neoptera</taxon>
        <taxon>Endopterygota</taxon>
        <taxon>Lepidoptera</taxon>
        <taxon>Glossata</taxon>
        <taxon>Ditrysia</taxon>
        <taxon>Noctuoidea</taxon>
        <taxon>Noctuidae</taxon>
        <taxon>Amphipyrinae</taxon>
        <taxon>Spodoptera</taxon>
    </lineage>
</organism>
<evidence type="ECO:0000256" key="2">
    <source>
        <dbReference type="ARBA" id="ARBA00022771"/>
    </source>
</evidence>
<evidence type="ECO:0000259" key="4">
    <source>
        <dbReference type="Pfam" id="PF04500"/>
    </source>
</evidence>
<reference evidence="5" key="1">
    <citation type="submission" date="2022-02" db="EMBL/GenBank/DDBJ databases">
        <authorList>
            <person name="King R."/>
        </authorList>
    </citation>
    <scope>NUCLEOTIDE SEQUENCE</scope>
</reference>
<keyword evidence="2" id="KW-0863">Zinc-finger</keyword>
<dbReference type="Gene3D" id="2.20.25.240">
    <property type="match status" value="1"/>
</dbReference>